<protein>
    <submittedName>
        <fullName evidence="9">Sulfonate transport system permease protein</fullName>
    </submittedName>
</protein>
<dbReference type="Pfam" id="PF00528">
    <property type="entry name" value="BPD_transp_1"/>
    <property type="match status" value="1"/>
</dbReference>
<evidence type="ECO:0000256" key="2">
    <source>
        <dbReference type="ARBA" id="ARBA00022448"/>
    </source>
</evidence>
<keyword evidence="6 7" id="KW-0472">Membrane</keyword>
<evidence type="ECO:0000256" key="5">
    <source>
        <dbReference type="ARBA" id="ARBA00022989"/>
    </source>
</evidence>
<reference evidence="9 10" key="1">
    <citation type="submission" date="2019-03" db="EMBL/GenBank/DDBJ databases">
        <title>Genomic Encyclopedia of Type Strains, Phase IV (KMG-IV): sequencing the most valuable type-strain genomes for metagenomic binning, comparative biology and taxonomic classification.</title>
        <authorList>
            <person name="Goeker M."/>
        </authorList>
    </citation>
    <scope>NUCLEOTIDE SEQUENCE [LARGE SCALE GENOMIC DNA]</scope>
    <source>
        <strain evidence="9 10">DSM 12121</strain>
    </source>
</reference>
<dbReference type="GO" id="GO:0005886">
    <property type="term" value="C:plasma membrane"/>
    <property type="evidence" value="ECO:0007669"/>
    <property type="project" value="UniProtKB-SubCell"/>
</dbReference>
<dbReference type="EMBL" id="SNVV01000001">
    <property type="protein sequence ID" value="TDN56826.1"/>
    <property type="molecule type" value="Genomic_DNA"/>
</dbReference>
<keyword evidence="10" id="KW-1185">Reference proteome</keyword>
<feature type="transmembrane region" description="Helical" evidence="7">
    <location>
        <begin position="123"/>
        <end position="143"/>
    </location>
</feature>
<evidence type="ECO:0000256" key="7">
    <source>
        <dbReference type="RuleBase" id="RU363032"/>
    </source>
</evidence>
<evidence type="ECO:0000313" key="10">
    <source>
        <dbReference type="Proteomes" id="UP000295129"/>
    </source>
</evidence>
<dbReference type="InterPro" id="IPR000515">
    <property type="entry name" value="MetI-like"/>
</dbReference>
<feature type="transmembrane region" description="Helical" evidence="7">
    <location>
        <begin position="277"/>
        <end position="296"/>
    </location>
</feature>
<dbReference type="Proteomes" id="UP000295129">
    <property type="component" value="Unassembled WGS sequence"/>
</dbReference>
<feature type="domain" description="ABC transmembrane type-1" evidence="8">
    <location>
        <begin position="116"/>
        <end position="296"/>
    </location>
</feature>
<accession>A0A4R6EEY6</accession>
<evidence type="ECO:0000256" key="6">
    <source>
        <dbReference type="ARBA" id="ARBA00023136"/>
    </source>
</evidence>
<feature type="transmembrane region" description="Helical" evidence="7">
    <location>
        <begin position="245"/>
        <end position="265"/>
    </location>
</feature>
<dbReference type="CDD" id="cd06261">
    <property type="entry name" value="TM_PBP2"/>
    <property type="match status" value="1"/>
</dbReference>
<dbReference type="AlphaFoldDB" id="A0A4R6EEY6"/>
<evidence type="ECO:0000313" key="9">
    <source>
        <dbReference type="EMBL" id="TDN56826.1"/>
    </source>
</evidence>
<keyword evidence="5 7" id="KW-1133">Transmembrane helix</keyword>
<keyword evidence="2 7" id="KW-0813">Transport</keyword>
<sequence length="310" mass="33041">MSSALGRKVAPDATGGAGAQAHEAPAMHLVASGSEAALQLPAAAGQAPFVWEPMLARLRHGAPLAAQYALFPLSVLLVWWYASGTELLPSNILPSPGAVFASFLDLLHGGDISEHLFISLWRVAQGAALGLVLGLALGVALGASPAFESWIGPSFRILVQIPSIALIPLLMMVLGIDDSLKLFIMTKACVVPLALVTADGIRNIPPTYLEVARVMKLSRWTLYRRVVLPGAMPAIATGVRQGVAHVWVALVAVEVMASAEGIGYLMTWSRQIFQLDVVLVCVALIGLIGFSLDYGLRRAESRLLRWRGRE</sequence>
<comment type="subcellular location">
    <subcellularLocation>
        <location evidence="1 7">Cell membrane</location>
        <topology evidence="1 7">Multi-pass membrane protein</topology>
    </subcellularLocation>
</comment>
<evidence type="ECO:0000256" key="4">
    <source>
        <dbReference type="ARBA" id="ARBA00022692"/>
    </source>
</evidence>
<dbReference type="PANTHER" id="PTHR30151">
    <property type="entry name" value="ALKANE SULFONATE ABC TRANSPORTER-RELATED, MEMBRANE SUBUNIT"/>
    <property type="match status" value="1"/>
</dbReference>
<organism evidence="9 10">
    <name type="scientific">Azoarcus indigens</name>
    <dbReference type="NCBI Taxonomy" id="29545"/>
    <lineage>
        <taxon>Bacteria</taxon>
        <taxon>Pseudomonadati</taxon>
        <taxon>Pseudomonadota</taxon>
        <taxon>Betaproteobacteria</taxon>
        <taxon>Rhodocyclales</taxon>
        <taxon>Zoogloeaceae</taxon>
        <taxon>Azoarcus</taxon>
    </lineage>
</organism>
<name>A0A4R6EEY6_9RHOO</name>
<dbReference type="PROSITE" id="PS50928">
    <property type="entry name" value="ABC_TM1"/>
    <property type="match status" value="1"/>
</dbReference>
<dbReference type="SUPFAM" id="SSF161098">
    <property type="entry name" value="MetI-like"/>
    <property type="match status" value="1"/>
</dbReference>
<dbReference type="RefSeq" id="WP_133587478.1">
    <property type="nucleotide sequence ID" value="NZ_SNVV01000001.1"/>
</dbReference>
<dbReference type="GO" id="GO:0055085">
    <property type="term" value="P:transmembrane transport"/>
    <property type="evidence" value="ECO:0007669"/>
    <property type="project" value="InterPro"/>
</dbReference>
<proteinExistence type="inferred from homology"/>
<keyword evidence="3" id="KW-1003">Cell membrane</keyword>
<evidence type="ECO:0000259" key="8">
    <source>
        <dbReference type="PROSITE" id="PS50928"/>
    </source>
</evidence>
<dbReference type="Gene3D" id="1.10.3720.10">
    <property type="entry name" value="MetI-like"/>
    <property type="match status" value="1"/>
</dbReference>
<gene>
    <name evidence="9" type="ORF">C7389_101205</name>
</gene>
<comment type="caution">
    <text evidence="9">The sequence shown here is derived from an EMBL/GenBank/DDBJ whole genome shotgun (WGS) entry which is preliminary data.</text>
</comment>
<feature type="transmembrane region" description="Helical" evidence="7">
    <location>
        <begin position="155"/>
        <end position="176"/>
    </location>
</feature>
<comment type="similarity">
    <text evidence="7">Belongs to the binding-protein-dependent transport system permease family.</text>
</comment>
<dbReference type="PANTHER" id="PTHR30151:SF38">
    <property type="entry name" value="ALIPHATIC SULFONATES TRANSPORT PERMEASE PROTEIN SSUC-RELATED"/>
    <property type="match status" value="1"/>
</dbReference>
<evidence type="ECO:0000256" key="3">
    <source>
        <dbReference type="ARBA" id="ARBA00022475"/>
    </source>
</evidence>
<dbReference type="InterPro" id="IPR035906">
    <property type="entry name" value="MetI-like_sf"/>
</dbReference>
<dbReference type="OrthoDB" id="5298727at2"/>
<keyword evidence="4 7" id="KW-0812">Transmembrane</keyword>
<evidence type="ECO:0000256" key="1">
    <source>
        <dbReference type="ARBA" id="ARBA00004651"/>
    </source>
</evidence>